<accession>F8V3I1</accession>
<feature type="region of interest" description="Disordered" evidence="5">
    <location>
        <begin position="351"/>
        <end position="375"/>
    </location>
</feature>
<dbReference type="InterPro" id="IPR018221">
    <property type="entry name" value="Glyco_hydro_9_His_AS"/>
</dbReference>
<dbReference type="SUPFAM" id="SSF48208">
    <property type="entry name" value="Six-hairpin glycosidases"/>
    <property type="match status" value="1"/>
</dbReference>
<keyword evidence="4" id="KW-0624">Polysaccharide degradation</keyword>
<feature type="domain" description="Glycoside hydrolase family 9" evidence="6">
    <location>
        <begin position="1"/>
        <end position="401"/>
    </location>
</feature>
<keyword evidence="3" id="KW-0326">Glycosidase</keyword>
<keyword evidence="2" id="KW-0119">Carbohydrate metabolism</keyword>
<proteinExistence type="predicted"/>
<feature type="non-terminal residue" evidence="7">
    <location>
        <position position="1"/>
    </location>
</feature>
<dbReference type="InterPro" id="IPR001701">
    <property type="entry name" value="Glyco_hydro_9"/>
</dbReference>
<dbReference type="EMBL" id="JN020815">
    <property type="protein sequence ID" value="AEH57954.1"/>
    <property type="molecule type" value="Genomic_DNA"/>
</dbReference>
<evidence type="ECO:0000259" key="6">
    <source>
        <dbReference type="Pfam" id="PF00759"/>
    </source>
</evidence>
<keyword evidence="1 7" id="KW-0378">Hydrolase</keyword>
<dbReference type="Pfam" id="PF00759">
    <property type="entry name" value="Glyco_hydro_9"/>
    <property type="match status" value="1"/>
</dbReference>
<dbReference type="PROSITE" id="PS00698">
    <property type="entry name" value="GH9_3"/>
    <property type="match status" value="1"/>
</dbReference>
<dbReference type="PROSITE" id="PS00592">
    <property type="entry name" value="GH9_2"/>
    <property type="match status" value="1"/>
</dbReference>
<reference evidence="7" key="2">
    <citation type="journal article" date="2012" name="Biotechnol. Lett.">
        <title>Retrieval of glycoside hydrolase family 9 cellulase genes from environmental DNA by metagenomic gene specific multi-primer PCR.</title>
        <authorList>
            <person name="Xiong X."/>
            <person name="Yin X."/>
            <person name="Pei X."/>
            <person name="Jin P."/>
            <person name="Zhang A."/>
            <person name="Li Y."/>
            <person name="Gong W."/>
            <person name="Wang Q."/>
        </authorList>
    </citation>
    <scope>NUCLEOTIDE SEQUENCE</scope>
</reference>
<name>F8V3I1_9ZZZZ</name>
<dbReference type="GO" id="GO:0004553">
    <property type="term" value="F:hydrolase activity, hydrolyzing O-glycosyl compounds"/>
    <property type="evidence" value="ECO:0007669"/>
    <property type="project" value="InterPro"/>
</dbReference>
<evidence type="ECO:0000256" key="1">
    <source>
        <dbReference type="ARBA" id="ARBA00022801"/>
    </source>
</evidence>
<evidence type="ECO:0000256" key="4">
    <source>
        <dbReference type="ARBA" id="ARBA00023326"/>
    </source>
</evidence>
<dbReference type="PANTHER" id="PTHR22298">
    <property type="entry name" value="ENDO-1,4-BETA-GLUCANASE"/>
    <property type="match status" value="1"/>
</dbReference>
<dbReference type="AlphaFoldDB" id="F8V3I1"/>
<dbReference type="Gene3D" id="1.50.10.10">
    <property type="match status" value="1"/>
</dbReference>
<dbReference type="InterPro" id="IPR012341">
    <property type="entry name" value="6hp_glycosidase-like_sf"/>
</dbReference>
<organism evidence="7">
    <name type="scientific">uncultured organism</name>
    <dbReference type="NCBI Taxonomy" id="155900"/>
    <lineage>
        <taxon>unclassified sequences</taxon>
        <taxon>environmental samples</taxon>
    </lineage>
</organism>
<protein>
    <submittedName>
        <fullName evidence="7">Glycoside hydrolase family 9 cellulase</fullName>
    </submittedName>
</protein>
<dbReference type="InterPro" id="IPR008928">
    <property type="entry name" value="6-hairpin_glycosidase_sf"/>
</dbReference>
<evidence type="ECO:0000256" key="2">
    <source>
        <dbReference type="ARBA" id="ARBA00023277"/>
    </source>
</evidence>
<evidence type="ECO:0000313" key="7">
    <source>
        <dbReference type="EMBL" id="AEH57954.1"/>
    </source>
</evidence>
<dbReference type="InterPro" id="IPR033126">
    <property type="entry name" value="Glyco_hydro_9_Asp/Glu_AS"/>
</dbReference>
<evidence type="ECO:0000256" key="3">
    <source>
        <dbReference type="ARBA" id="ARBA00023295"/>
    </source>
</evidence>
<dbReference type="GO" id="GO:0000272">
    <property type="term" value="P:polysaccharide catabolic process"/>
    <property type="evidence" value="ECO:0007669"/>
    <property type="project" value="UniProtKB-KW"/>
</dbReference>
<reference evidence="7" key="1">
    <citation type="submission" date="2011-05" db="EMBL/GenBank/DDBJ databases">
        <title>Combinatorial multi-primer PCR(CMP-PCR), a novel stratgy for recovery of metagenomic enzyme family genes.</title>
        <authorList>
            <person name="Wang Q.Y."/>
            <person name="Xiong X.L."/>
            <person name="Wu H.L."/>
            <person name="Jin P."/>
            <person name="Zhou X.L."/>
        </authorList>
    </citation>
    <scope>NUCLEOTIDE SEQUENCE</scope>
</reference>
<feature type="non-terminal residue" evidence="7">
    <location>
        <position position="402"/>
    </location>
</feature>
<sequence>GKYVVNGGIALWTLLNLYERTQYLGQSLGDFADGKLSIPEQGNGVSDLLDEARWELEFLMRMQVPEGQPLAGMVHHKIHDGSWTMLGHTPPEYGDNRGLHPPSTAATLNLAATAAQGARVFAQIDPAFSYECRRAAARAWNAAHQHPKMFASPMDKNGGGPYDDRDVSDEFYWAAAELFVTTGEARLQQYLLKNAHFVSAHETVEHERVKTWTSMTWQATASLGTISLAVVPNALGPEAVKAARRAIVTAADKYLALVEGSGFRVPMHASSNGHYPWGSNSCVLNNAIILALAADFTGEKRYLQGVSEAMDYLLGRNPLGFSYVTGYGEHSFENPHHRFWAHQRCHRCPEPPPGAVAGGPNSRTPDPISKRVSGNPPQKCYVDHVDAYGVNEVAINWNAPLA</sequence>
<evidence type="ECO:0000256" key="5">
    <source>
        <dbReference type="SAM" id="MobiDB-lite"/>
    </source>
</evidence>